<feature type="region of interest" description="Disordered" evidence="1">
    <location>
        <begin position="1"/>
        <end position="37"/>
    </location>
</feature>
<organism evidence="2 3">
    <name type="scientific">Kwoniella newhampshirensis</name>
    <dbReference type="NCBI Taxonomy" id="1651941"/>
    <lineage>
        <taxon>Eukaryota</taxon>
        <taxon>Fungi</taxon>
        <taxon>Dikarya</taxon>
        <taxon>Basidiomycota</taxon>
        <taxon>Agaricomycotina</taxon>
        <taxon>Tremellomycetes</taxon>
        <taxon>Tremellales</taxon>
        <taxon>Cryptococcaceae</taxon>
        <taxon>Kwoniella</taxon>
    </lineage>
</organism>
<feature type="compositionally biased region" description="Low complexity" evidence="1">
    <location>
        <begin position="118"/>
        <end position="132"/>
    </location>
</feature>
<evidence type="ECO:0008006" key="4">
    <source>
        <dbReference type="Google" id="ProtNLM"/>
    </source>
</evidence>
<sequence>MNQLYNAYPCTSSPDPDPEPFDIDQSPPGNYSSSAEASRAIVSGPIYPDVVENTFENETNSRALVKTGPTPPYNSGNPFTKNGSKSSDGVESGGVGREMVGGRNRLVRRAASFVTLAGKNDNANSNGNVNGIGELGKEDYQKGRKNDNHGYEETDDDDDDDDMDFGHDGEDDEEFDPMAPVDRYNSKNLLEEEWDNLQKKHMAFLEEFTKDTIASTYDIIFNTQYIFHQLVVEGSQNLVRGVYMIEEEERKHEEARRIITDFSNEMKRAAEVLKKFGAANPMKAIMGGK</sequence>
<feature type="compositionally biased region" description="Polar residues" evidence="1">
    <location>
        <begin position="27"/>
        <end position="36"/>
    </location>
</feature>
<dbReference type="EMBL" id="JBCAWK010000001">
    <property type="protein sequence ID" value="KAK8869960.1"/>
    <property type="molecule type" value="Genomic_DNA"/>
</dbReference>
<dbReference type="AlphaFoldDB" id="A0AAW0Z6Z7"/>
<proteinExistence type="predicted"/>
<gene>
    <name evidence="2" type="ORF">IAR55_000530</name>
</gene>
<dbReference type="GeneID" id="92177790"/>
<protein>
    <recommendedName>
        <fullName evidence="4">Extracellular mutant protein 11 C-terminal domain-containing protein</fullName>
    </recommendedName>
</protein>
<feature type="region of interest" description="Disordered" evidence="1">
    <location>
        <begin position="118"/>
        <end position="180"/>
    </location>
</feature>
<comment type="caution">
    <text evidence="2">The sequence shown here is derived from an EMBL/GenBank/DDBJ whole genome shotgun (WGS) entry which is preliminary data.</text>
</comment>
<dbReference type="KEGG" id="kne:92177790"/>
<evidence type="ECO:0000313" key="2">
    <source>
        <dbReference type="EMBL" id="KAK8869960.1"/>
    </source>
</evidence>
<feature type="compositionally biased region" description="Acidic residues" evidence="1">
    <location>
        <begin position="153"/>
        <end position="176"/>
    </location>
</feature>
<evidence type="ECO:0000256" key="1">
    <source>
        <dbReference type="SAM" id="MobiDB-lite"/>
    </source>
</evidence>
<feature type="compositionally biased region" description="Polar residues" evidence="1">
    <location>
        <begin position="1"/>
        <end position="14"/>
    </location>
</feature>
<dbReference type="RefSeq" id="XP_066806206.1">
    <property type="nucleotide sequence ID" value="XM_066943664.1"/>
</dbReference>
<dbReference type="Proteomes" id="UP001388673">
    <property type="component" value="Unassembled WGS sequence"/>
</dbReference>
<feature type="compositionally biased region" description="Basic and acidic residues" evidence="1">
    <location>
        <begin position="135"/>
        <end position="152"/>
    </location>
</feature>
<keyword evidence="3" id="KW-1185">Reference proteome</keyword>
<feature type="compositionally biased region" description="Polar residues" evidence="1">
    <location>
        <begin position="73"/>
        <end position="89"/>
    </location>
</feature>
<accession>A0AAW0Z6Z7</accession>
<evidence type="ECO:0000313" key="3">
    <source>
        <dbReference type="Proteomes" id="UP001388673"/>
    </source>
</evidence>
<name>A0AAW0Z6Z7_9TREE</name>
<reference evidence="2 3" key="1">
    <citation type="journal article" date="2024" name="bioRxiv">
        <title>Comparative genomics of Cryptococcus and Kwoniella reveals pathogenesis evolution and contrasting karyotype dynamics via intercentromeric recombination or chromosome fusion.</title>
        <authorList>
            <person name="Coelho M.A."/>
            <person name="David-Palma M."/>
            <person name="Shea T."/>
            <person name="Bowers K."/>
            <person name="McGinley-Smith S."/>
            <person name="Mohammad A.W."/>
            <person name="Gnirke A."/>
            <person name="Yurkov A.M."/>
            <person name="Nowrousian M."/>
            <person name="Sun S."/>
            <person name="Cuomo C.A."/>
            <person name="Heitman J."/>
        </authorList>
    </citation>
    <scope>NUCLEOTIDE SEQUENCE [LARGE SCALE GENOMIC DNA]</scope>
    <source>
        <strain evidence="2 3">CBS 13917</strain>
    </source>
</reference>
<feature type="region of interest" description="Disordered" evidence="1">
    <location>
        <begin position="58"/>
        <end position="103"/>
    </location>
</feature>